<feature type="domain" description="HTH hxlR-type" evidence="4">
    <location>
        <begin position="17"/>
        <end position="108"/>
    </location>
</feature>
<dbReference type="InterPro" id="IPR011991">
    <property type="entry name" value="ArsR-like_HTH"/>
</dbReference>
<dbReference type="AlphaFoldDB" id="A0A316L5L7"/>
<reference evidence="5 6" key="1">
    <citation type="submission" date="2018-05" db="EMBL/GenBank/DDBJ databases">
        <title>Complete genome sequence of Flagellimonas aquimarina ECD12 isolated from seaweed Ecklonia cava.</title>
        <authorList>
            <person name="Choi S."/>
            <person name="Seong C."/>
        </authorList>
    </citation>
    <scope>NUCLEOTIDE SEQUENCE [LARGE SCALE GENOMIC DNA]</scope>
    <source>
        <strain evidence="5 6">ECD12</strain>
    </source>
</reference>
<dbReference type="PANTHER" id="PTHR33204">
    <property type="entry name" value="TRANSCRIPTIONAL REGULATOR, MARR FAMILY"/>
    <property type="match status" value="1"/>
</dbReference>
<evidence type="ECO:0000313" key="6">
    <source>
        <dbReference type="Proteomes" id="UP000245762"/>
    </source>
</evidence>
<proteinExistence type="predicted"/>
<dbReference type="PANTHER" id="PTHR33204:SF37">
    <property type="entry name" value="HTH-TYPE TRANSCRIPTIONAL REGULATOR YODB"/>
    <property type="match status" value="1"/>
</dbReference>
<dbReference type="InterPro" id="IPR002577">
    <property type="entry name" value="HTH_HxlR"/>
</dbReference>
<dbReference type="Gene3D" id="1.10.10.10">
    <property type="entry name" value="Winged helix-like DNA-binding domain superfamily/Winged helix DNA-binding domain"/>
    <property type="match status" value="1"/>
</dbReference>
<evidence type="ECO:0000256" key="1">
    <source>
        <dbReference type="ARBA" id="ARBA00023015"/>
    </source>
</evidence>
<dbReference type="RefSeq" id="WP_109660834.1">
    <property type="nucleotide sequence ID" value="NZ_QGEG01000001.1"/>
</dbReference>
<evidence type="ECO:0000256" key="2">
    <source>
        <dbReference type="ARBA" id="ARBA00023125"/>
    </source>
</evidence>
<keyword evidence="3" id="KW-0804">Transcription</keyword>
<keyword evidence="6" id="KW-1185">Reference proteome</keyword>
<dbReference type="InterPro" id="IPR036390">
    <property type="entry name" value="WH_DNA-bd_sf"/>
</dbReference>
<sequence>MILPKPGVAVRGSKTGQPVMALLDLLGRSWAMGIIWHLNEGPSTFRRLQQYCESISPTTLNKRLKELVHAHLIVRTKDGYSLSEYGKQLFELLEPMGFWARHTWASCFNEESETNTVCNEKN</sequence>
<dbReference type="InterPro" id="IPR036388">
    <property type="entry name" value="WH-like_DNA-bd_sf"/>
</dbReference>
<dbReference type="Proteomes" id="UP000245762">
    <property type="component" value="Unassembled WGS sequence"/>
</dbReference>
<keyword evidence="1" id="KW-0805">Transcription regulation</keyword>
<dbReference type="EMBL" id="QGEG01000001">
    <property type="protein sequence ID" value="PWL40215.1"/>
    <property type="molecule type" value="Genomic_DNA"/>
</dbReference>
<dbReference type="GO" id="GO:0006355">
    <property type="term" value="P:regulation of DNA-templated transcription"/>
    <property type="evidence" value="ECO:0007669"/>
    <property type="project" value="UniProtKB-ARBA"/>
</dbReference>
<name>A0A316L5L7_9FLAO</name>
<dbReference type="CDD" id="cd00090">
    <property type="entry name" value="HTH_ARSR"/>
    <property type="match status" value="1"/>
</dbReference>
<protein>
    <submittedName>
        <fullName evidence="5">Transcriptional regulator</fullName>
    </submittedName>
</protein>
<dbReference type="OrthoDB" id="8904061at2"/>
<accession>A0A316L5L7</accession>
<keyword evidence="2" id="KW-0238">DNA-binding</keyword>
<comment type="caution">
    <text evidence="5">The sequence shown here is derived from an EMBL/GenBank/DDBJ whole genome shotgun (WGS) entry which is preliminary data.</text>
</comment>
<organism evidence="5 6">
    <name type="scientific">Flagellimonas aquimarina</name>
    <dbReference type="NCBI Taxonomy" id="2201895"/>
    <lineage>
        <taxon>Bacteria</taxon>
        <taxon>Pseudomonadati</taxon>
        <taxon>Bacteroidota</taxon>
        <taxon>Flavobacteriia</taxon>
        <taxon>Flavobacteriales</taxon>
        <taxon>Flavobacteriaceae</taxon>
        <taxon>Flagellimonas</taxon>
    </lineage>
</organism>
<evidence type="ECO:0000259" key="4">
    <source>
        <dbReference type="PROSITE" id="PS51118"/>
    </source>
</evidence>
<evidence type="ECO:0000313" key="5">
    <source>
        <dbReference type="EMBL" id="PWL40215.1"/>
    </source>
</evidence>
<gene>
    <name evidence="5" type="ORF">DKG77_05160</name>
</gene>
<dbReference type="GO" id="GO:0003677">
    <property type="term" value="F:DNA binding"/>
    <property type="evidence" value="ECO:0007669"/>
    <property type="project" value="UniProtKB-KW"/>
</dbReference>
<evidence type="ECO:0000256" key="3">
    <source>
        <dbReference type="ARBA" id="ARBA00023163"/>
    </source>
</evidence>
<dbReference type="PROSITE" id="PS51118">
    <property type="entry name" value="HTH_HXLR"/>
    <property type="match status" value="1"/>
</dbReference>
<dbReference type="Pfam" id="PF01638">
    <property type="entry name" value="HxlR"/>
    <property type="match status" value="1"/>
</dbReference>
<dbReference type="SUPFAM" id="SSF46785">
    <property type="entry name" value="Winged helix' DNA-binding domain"/>
    <property type="match status" value="1"/>
</dbReference>